<sequence length="120" mass="13489">MLRGVRGAITIEENTEALIVEATKRMMDELISLNGIEADKVASVFISVTEEIDAAFPAKALRLLEGWTYVPVMCMREIPVVGSLKNCIRVMVHVNTEKKQEEIHHVYLEKAIVLRPDLKA</sequence>
<protein>
    <recommendedName>
        <fullName evidence="1 3">chorismate mutase</fullName>
        <ecNumber evidence="1 3">5.4.99.5</ecNumber>
    </recommendedName>
</protein>
<keyword evidence="3 4" id="KW-0413">Isomerase</keyword>
<dbReference type="CDD" id="cd02185">
    <property type="entry name" value="AroH"/>
    <property type="match status" value="1"/>
</dbReference>
<name>A0A431W4U5_9BACI</name>
<feature type="binding site" evidence="2">
    <location>
        <position position="89"/>
    </location>
    <ligand>
        <name>prephenate</name>
        <dbReference type="ChEBI" id="CHEBI:29934"/>
    </ligand>
</feature>
<gene>
    <name evidence="4" type="primary">aroH</name>
    <name evidence="4" type="ORF">EKG37_13125</name>
</gene>
<feature type="binding site" evidence="2">
    <location>
        <position position="6"/>
    </location>
    <ligand>
        <name>prephenate</name>
        <dbReference type="ChEBI" id="CHEBI:29934"/>
    </ligand>
</feature>
<dbReference type="PROSITE" id="PS51167">
    <property type="entry name" value="CHORISMATE_MUT_1"/>
    <property type="match status" value="1"/>
</dbReference>
<accession>A0A431W4U5</accession>
<dbReference type="GO" id="GO:0009073">
    <property type="term" value="P:aromatic amino acid family biosynthetic process"/>
    <property type="evidence" value="ECO:0007669"/>
    <property type="project" value="UniProtKB-UniRule"/>
</dbReference>
<dbReference type="UniPathway" id="UPA00120">
    <property type="reaction ID" value="UER00203"/>
</dbReference>
<dbReference type="GO" id="GO:0008652">
    <property type="term" value="P:amino acid biosynthetic process"/>
    <property type="evidence" value="ECO:0007669"/>
    <property type="project" value="UniProtKB-UniRule"/>
</dbReference>
<dbReference type="EMBL" id="RXNT01000010">
    <property type="protein sequence ID" value="RTR30440.1"/>
    <property type="molecule type" value="Genomic_DNA"/>
</dbReference>
<dbReference type="OrthoDB" id="9802232at2"/>
<dbReference type="RefSeq" id="WP_126409113.1">
    <property type="nucleotide sequence ID" value="NZ_RXNT01000010.1"/>
</dbReference>
<comment type="catalytic activity">
    <reaction evidence="3">
        <text>chorismate = prephenate</text>
        <dbReference type="Rhea" id="RHEA:13897"/>
        <dbReference type="ChEBI" id="CHEBI:29748"/>
        <dbReference type="ChEBI" id="CHEBI:29934"/>
        <dbReference type="EC" id="5.4.99.5"/>
    </reaction>
</comment>
<dbReference type="PIRSF" id="PIRSF005965">
    <property type="entry name" value="Chor_mut_AroH"/>
    <property type="match status" value="1"/>
</dbReference>
<reference evidence="4 5" key="1">
    <citation type="submission" date="2018-12" db="EMBL/GenBank/DDBJ databases">
        <title>Bacillus yapensis draft genome sequence.</title>
        <authorList>
            <person name="Yu L."/>
            <person name="Xu X."/>
            <person name="Tang X."/>
        </authorList>
    </citation>
    <scope>NUCLEOTIDE SEQUENCE [LARGE SCALE GENOMIC DNA]</scope>
    <source>
        <strain evidence="4 5">XXST-01</strain>
    </source>
</reference>
<dbReference type="InterPro" id="IPR035959">
    <property type="entry name" value="RutC-like_sf"/>
</dbReference>
<evidence type="ECO:0000313" key="4">
    <source>
        <dbReference type="EMBL" id="RTR30440.1"/>
    </source>
</evidence>
<organism evidence="4 5">
    <name type="scientific">Bacillus yapensis</name>
    <dbReference type="NCBI Taxonomy" id="2492960"/>
    <lineage>
        <taxon>Bacteria</taxon>
        <taxon>Bacillati</taxon>
        <taxon>Bacillota</taxon>
        <taxon>Bacilli</taxon>
        <taxon>Bacillales</taxon>
        <taxon>Bacillaceae</taxon>
        <taxon>Bacillus</taxon>
    </lineage>
</organism>
<dbReference type="PANTHER" id="PTHR21164">
    <property type="entry name" value="CHORISMATE MUTASE"/>
    <property type="match status" value="1"/>
</dbReference>
<feature type="binding site" evidence="2">
    <location>
        <position position="107"/>
    </location>
    <ligand>
        <name>prephenate</name>
        <dbReference type="ChEBI" id="CHEBI:29934"/>
    </ligand>
</feature>
<evidence type="ECO:0000256" key="1">
    <source>
        <dbReference type="NCBIfam" id="TIGR01796"/>
    </source>
</evidence>
<evidence type="ECO:0000256" key="3">
    <source>
        <dbReference type="PROSITE-ProRule" id="PRU00514"/>
    </source>
</evidence>
<dbReference type="NCBIfam" id="TIGR01796">
    <property type="entry name" value="CM_mono_aroH"/>
    <property type="match status" value="1"/>
</dbReference>
<dbReference type="EC" id="5.4.99.5" evidence="1 3"/>
<dbReference type="AlphaFoldDB" id="A0A431W4U5"/>
<dbReference type="SUPFAM" id="SSF55298">
    <property type="entry name" value="YjgF-like"/>
    <property type="match status" value="1"/>
</dbReference>
<dbReference type="Proteomes" id="UP000271374">
    <property type="component" value="Unassembled WGS sequence"/>
</dbReference>
<dbReference type="Pfam" id="PF07736">
    <property type="entry name" value="CM_1"/>
    <property type="match status" value="1"/>
</dbReference>
<keyword evidence="5" id="KW-1185">Reference proteome</keyword>
<keyword evidence="2 3" id="KW-0057">Aromatic amino acid biosynthesis</keyword>
<dbReference type="GO" id="GO:0046417">
    <property type="term" value="P:chorismate metabolic process"/>
    <property type="evidence" value="ECO:0007669"/>
    <property type="project" value="TreeGrafter"/>
</dbReference>
<dbReference type="GO" id="GO:0004106">
    <property type="term" value="F:chorismate mutase activity"/>
    <property type="evidence" value="ECO:0007669"/>
    <property type="project" value="UniProtKB-UniRule"/>
</dbReference>
<dbReference type="PANTHER" id="PTHR21164:SF0">
    <property type="entry name" value="CHORISMATE MUTASE AROH"/>
    <property type="match status" value="1"/>
</dbReference>
<proteinExistence type="predicted"/>
<keyword evidence="2 3" id="KW-0028">Amino-acid biosynthesis</keyword>
<evidence type="ECO:0000256" key="2">
    <source>
        <dbReference type="PIRSR" id="PIRSR005965-1"/>
    </source>
</evidence>
<dbReference type="Gene3D" id="3.30.1330.40">
    <property type="entry name" value="RutC-like"/>
    <property type="match status" value="1"/>
</dbReference>
<comment type="caution">
    <text evidence="4">The sequence shown here is derived from an EMBL/GenBank/DDBJ whole genome shotgun (WGS) entry which is preliminary data.</text>
</comment>
<evidence type="ECO:0000313" key="5">
    <source>
        <dbReference type="Proteomes" id="UP000271374"/>
    </source>
</evidence>
<dbReference type="InterPro" id="IPR008243">
    <property type="entry name" value="Chorismate_mutase_AroH"/>
</dbReference>